<dbReference type="AlphaFoldDB" id="X0TKH4"/>
<dbReference type="EMBL" id="BARS01008287">
    <property type="protein sequence ID" value="GAF76580.1"/>
    <property type="molecule type" value="Genomic_DNA"/>
</dbReference>
<feature type="non-terminal residue" evidence="1">
    <location>
        <position position="1"/>
    </location>
</feature>
<accession>X0TKH4</accession>
<name>X0TKH4_9ZZZZ</name>
<gene>
    <name evidence="1" type="ORF">S01H1_15828</name>
</gene>
<reference evidence="1" key="1">
    <citation type="journal article" date="2014" name="Front. Microbiol.">
        <title>High frequency of phylogenetically diverse reductive dehalogenase-homologous genes in deep subseafloor sedimentary metagenomes.</title>
        <authorList>
            <person name="Kawai M."/>
            <person name="Futagami T."/>
            <person name="Toyoda A."/>
            <person name="Takaki Y."/>
            <person name="Nishi S."/>
            <person name="Hori S."/>
            <person name="Arai W."/>
            <person name="Tsubouchi T."/>
            <person name="Morono Y."/>
            <person name="Uchiyama I."/>
            <person name="Ito T."/>
            <person name="Fujiyama A."/>
            <person name="Inagaki F."/>
            <person name="Takami H."/>
        </authorList>
    </citation>
    <scope>NUCLEOTIDE SEQUENCE</scope>
    <source>
        <strain evidence="1">Expedition CK06-06</strain>
    </source>
</reference>
<proteinExistence type="predicted"/>
<comment type="caution">
    <text evidence="1">The sequence shown here is derived from an EMBL/GenBank/DDBJ whole genome shotgun (WGS) entry which is preliminary data.</text>
</comment>
<sequence>LKPRFDCVKTMPFAPNSGIVFAVSKRSFHGREPLPENCGIRDYFALTFYNDPTRRGY</sequence>
<protein>
    <submittedName>
        <fullName evidence="1">Uncharacterized protein</fullName>
    </submittedName>
</protein>
<evidence type="ECO:0000313" key="1">
    <source>
        <dbReference type="EMBL" id="GAF76580.1"/>
    </source>
</evidence>
<organism evidence="1">
    <name type="scientific">marine sediment metagenome</name>
    <dbReference type="NCBI Taxonomy" id="412755"/>
    <lineage>
        <taxon>unclassified sequences</taxon>
        <taxon>metagenomes</taxon>
        <taxon>ecological metagenomes</taxon>
    </lineage>
</organism>